<dbReference type="GO" id="GO:0008171">
    <property type="term" value="F:O-methyltransferase activity"/>
    <property type="evidence" value="ECO:0000318"/>
    <property type="project" value="GO_Central"/>
</dbReference>
<organism evidence="8 9">
    <name type="scientific">Rhodopirellula baltica (strain DSM 10527 / NCIMB 13988 / SH1)</name>
    <dbReference type="NCBI Taxonomy" id="243090"/>
    <lineage>
        <taxon>Bacteria</taxon>
        <taxon>Pseudomonadati</taxon>
        <taxon>Planctomycetota</taxon>
        <taxon>Planctomycetia</taxon>
        <taxon>Pirellulales</taxon>
        <taxon>Pirellulaceae</taxon>
        <taxon>Rhodopirellula</taxon>
    </lineage>
</organism>
<feature type="active site" description="Proton acceptor" evidence="5">
    <location>
        <position position="248"/>
    </location>
</feature>
<sequence>MLIMPVDPTPVLQYINGFRFSKVMFAAVELGVFDSLEQQKRSAEDLAIELQCDPAAVSRLLNGLVGMELLSRDGEQYKNTGLASELLTSTSPNRMTGYIKFSNDVSWKLWSHFENAIREGSHRWKDAYGWDQPIFSSFFADDAAMREFLMGMHGYGVISSPKVVRAVDLSQFNHLVDLGGATGHLPMAACEAYESLTATVFDLPGVIPLTKEIVAQSSVSDRIDVVAGDFFDDELPQADLMSLGRILHDWSDEKIDRLLSKIYDRLPEGGGLLLAEILIQDDRGGPDWGQMQDLNMLVCTEGRERTLAEYEAILRRAGFREVTGQVTGAPVDAVLAIK</sequence>
<keyword evidence="3 8" id="KW-0808">Transferase</keyword>
<dbReference type="GO" id="GO:0017096">
    <property type="term" value="F:acetylserotonin O-methyltransferase activity"/>
    <property type="evidence" value="ECO:0007669"/>
    <property type="project" value="UniProtKB-EC"/>
</dbReference>
<dbReference type="HOGENOM" id="CLU_005533_4_2_0"/>
<evidence type="ECO:0000313" key="8">
    <source>
        <dbReference type="EMBL" id="CAD72179.1"/>
    </source>
</evidence>
<keyword evidence="4" id="KW-0949">S-adenosyl-L-methionine</keyword>
<name>Q7UX33_RHOBA</name>
<evidence type="ECO:0000256" key="2">
    <source>
        <dbReference type="ARBA" id="ARBA00022603"/>
    </source>
</evidence>
<keyword evidence="2 8" id="KW-0489">Methyltransferase</keyword>
<dbReference type="GO" id="GO:0032259">
    <property type="term" value="P:methylation"/>
    <property type="evidence" value="ECO:0000318"/>
    <property type="project" value="GO_Central"/>
</dbReference>
<dbReference type="Gene3D" id="3.40.50.150">
    <property type="entry name" value="Vaccinia Virus protein VP39"/>
    <property type="match status" value="1"/>
</dbReference>
<accession>Q7UX33</accession>
<dbReference type="GO" id="GO:0046983">
    <property type="term" value="F:protein dimerization activity"/>
    <property type="evidence" value="ECO:0007669"/>
    <property type="project" value="InterPro"/>
</dbReference>
<dbReference type="EnsemblBacteria" id="CAD72179">
    <property type="protein sequence ID" value="CAD72179"/>
    <property type="gene ID" value="RB1595"/>
</dbReference>
<dbReference type="InterPro" id="IPR016461">
    <property type="entry name" value="COMT-like"/>
</dbReference>
<dbReference type="FunFam" id="1.10.10.10:FF:000358">
    <property type="entry name" value="Acetylserotonin O-methyltransferase"/>
    <property type="match status" value="1"/>
</dbReference>
<reference evidence="8 9" key="1">
    <citation type="journal article" date="2003" name="Proc. Natl. Acad. Sci. U.S.A.">
        <title>Complete genome sequence of the marine planctomycete Pirellula sp. strain 1.</title>
        <authorList>
            <person name="Gloeckner F.O."/>
            <person name="Kube M."/>
            <person name="Bauer M."/>
            <person name="Teeling H."/>
            <person name="Lombardot T."/>
            <person name="Ludwig W."/>
            <person name="Gade D."/>
            <person name="Beck A."/>
            <person name="Borzym K."/>
            <person name="Heitmann K."/>
            <person name="Rabus R."/>
            <person name="Schlesner H."/>
            <person name="Amann R."/>
            <person name="Reinhardt R."/>
        </authorList>
    </citation>
    <scope>NUCLEOTIDE SEQUENCE [LARGE SCALE GENOMIC DNA]</scope>
    <source>
        <strain evidence="9">DSM 10527 / NCIMB 13988 / SH1</strain>
    </source>
</reference>
<dbReference type="InterPro" id="IPR001077">
    <property type="entry name" value="COMT_C"/>
</dbReference>
<feature type="domain" description="O-methyltransferase C-terminal" evidence="6">
    <location>
        <begin position="110"/>
        <end position="320"/>
    </location>
</feature>
<dbReference type="PROSITE" id="PS51683">
    <property type="entry name" value="SAM_OMT_II"/>
    <property type="match status" value="1"/>
</dbReference>
<evidence type="ECO:0000256" key="4">
    <source>
        <dbReference type="ARBA" id="ARBA00022691"/>
    </source>
</evidence>
<feature type="domain" description="O-methyltransferase dimerisation" evidence="7">
    <location>
        <begin position="12"/>
        <end position="89"/>
    </location>
</feature>
<dbReference type="EMBL" id="BX294135">
    <property type="protein sequence ID" value="CAD72179.1"/>
    <property type="molecule type" value="Genomic_DNA"/>
</dbReference>
<dbReference type="EC" id="2.1.1.4" evidence="8"/>
<protein>
    <submittedName>
        <fullName evidence="8">Hydroxyindole O-methyltransferase</fullName>
        <ecNumber evidence="8">2.1.1.4</ecNumber>
    </submittedName>
</protein>
<dbReference type="InterPro" id="IPR012967">
    <property type="entry name" value="COMT_dimerisation"/>
</dbReference>
<evidence type="ECO:0000256" key="5">
    <source>
        <dbReference type="PIRSR" id="PIRSR005739-1"/>
    </source>
</evidence>
<dbReference type="KEGG" id="rba:RB1595"/>
<proteinExistence type="predicted"/>
<dbReference type="SUPFAM" id="SSF46785">
    <property type="entry name" value="Winged helix' DNA-binding domain"/>
    <property type="match status" value="1"/>
</dbReference>
<gene>
    <name evidence="8" type="primary">hioM</name>
    <name evidence="8" type="ordered locus">RB1595</name>
</gene>
<dbReference type="PANTHER" id="PTHR43712">
    <property type="entry name" value="PUTATIVE (AFU_ORTHOLOGUE AFUA_4G14580)-RELATED"/>
    <property type="match status" value="1"/>
</dbReference>
<dbReference type="PIRSF" id="PIRSF005739">
    <property type="entry name" value="O-mtase"/>
    <property type="match status" value="1"/>
</dbReference>
<dbReference type="InterPro" id="IPR036388">
    <property type="entry name" value="WH-like_DNA-bd_sf"/>
</dbReference>
<dbReference type="GO" id="GO:0008757">
    <property type="term" value="F:S-adenosylmethionine-dependent methyltransferase activity"/>
    <property type="evidence" value="ECO:0000318"/>
    <property type="project" value="GO_Central"/>
</dbReference>
<dbReference type="PATRIC" id="fig|243090.15.peg.745"/>
<dbReference type="Pfam" id="PF00891">
    <property type="entry name" value="Methyltransf_2"/>
    <property type="match status" value="1"/>
</dbReference>
<dbReference type="InterPro" id="IPR036390">
    <property type="entry name" value="WH_DNA-bd_sf"/>
</dbReference>
<dbReference type="InterPro" id="IPR029063">
    <property type="entry name" value="SAM-dependent_MTases_sf"/>
</dbReference>
<keyword evidence="9" id="KW-1185">Reference proteome</keyword>
<evidence type="ECO:0000313" key="9">
    <source>
        <dbReference type="Proteomes" id="UP000001025"/>
    </source>
</evidence>
<evidence type="ECO:0000259" key="6">
    <source>
        <dbReference type="Pfam" id="PF00891"/>
    </source>
</evidence>
<dbReference type="SUPFAM" id="SSF53335">
    <property type="entry name" value="S-adenosyl-L-methionine-dependent methyltransferases"/>
    <property type="match status" value="1"/>
</dbReference>
<evidence type="ECO:0000256" key="3">
    <source>
        <dbReference type="ARBA" id="ARBA00022679"/>
    </source>
</evidence>
<dbReference type="PANTHER" id="PTHR43712:SF2">
    <property type="entry name" value="O-METHYLTRANSFERASE CICE"/>
    <property type="match status" value="1"/>
</dbReference>
<comment type="subunit">
    <text evidence="1">Homodimer.</text>
</comment>
<dbReference type="AlphaFoldDB" id="Q7UX33"/>
<dbReference type="STRING" id="243090.RB1595"/>
<evidence type="ECO:0000256" key="1">
    <source>
        <dbReference type="ARBA" id="ARBA00011738"/>
    </source>
</evidence>
<dbReference type="FunFam" id="3.40.50.150:FF:000146">
    <property type="entry name" value="Acetylserotonin O-methyltransferase"/>
    <property type="match status" value="1"/>
</dbReference>
<dbReference type="InParanoid" id="Q7UX33"/>
<dbReference type="Gene3D" id="1.10.10.10">
    <property type="entry name" value="Winged helix-like DNA-binding domain superfamily/Winged helix DNA-binding domain"/>
    <property type="match status" value="1"/>
</dbReference>
<evidence type="ECO:0000259" key="7">
    <source>
        <dbReference type="Pfam" id="PF08100"/>
    </source>
</evidence>
<dbReference type="OrthoDB" id="9766840at2"/>
<dbReference type="eggNOG" id="COG1846">
    <property type="taxonomic scope" value="Bacteria"/>
</dbReference>
<dbReference type="Pfam" id="PF08100">
    <property type="entry name" value="Dimerisation"/>
    <property type="match status" value="1"/>
</dbReference>
<dbReference type="Proteomes" id="UP000001025">
    <property type="component" value="Chromosome"/>
</dbReference>